<comment type="caution">
    <text evidence="9">The sequence shown here is derived from an EMBL/GenBank/DDBJ whole genome shotgun (WGS) entry which is preliminary data.</text>
</comment>
<feature type="transmembrane region" description="Helical" evidence="7">
    <location>
        <begin position="77"/>
        <end position="96"/>
    </location>
</feature>
<feature type="transmembrane region" description="Helical" evidence="7">
    <location>
        <begin position="179"/>
        <end position="204"/>
    </location>
</feature>
<dbReference type="PANTHER" id="PTHR43744:SF9">
    <property type="entry name" value="POLYGALACTURONAN_RHAMNOGALACTURONAN TRANSPORT SYSTEM PERMEASE PROTEIN YTCP"/>
    <property type="match status" value="1"/>
</dbReference>
<dbReference type="Gene3D" id="1.10.3720.10">
    <property type="entry name" value="MetI-like"/>
    <property type="match status" value="1"/>
</dbReference>
<evidence type="ECO:0000259" key="8">
    <source>
        <dbReference type="PROSITE" id="PS50928"/>
    </source>
</evidence>
<dbReference type="CDD" id="cd06261">
    <property type="entry name" value="TM_PBP2"/>
    <property type="match status" value="1"/>
</dbReference>
<feature type="transmembrane region" description="Helical" evidence="7">
    <location>
        <begin position="108"/>
        <end position="131"/>
    </location>
</feature>
<sequence>MSNKKDWFDYLNVIIMLTVVFVAIYPLWYVIVISFSTEVGYYKDIYHIIPYSFALDNYVGILKENVIFPAFWQSIKVTFIGTCLSLAITAFAGYCFSKSDLPGVKTLYKLAIVTMYVSGGLVPMYLLITNLHLKNTIWALIFPGMVSTYNVILARNYFLSLPKSLEEAALIDGANGFQIFFKIVIPLSSPILATLALFIGVTYWNAYLGAILYLSDAEKFTLPAVLRTILMNAGKAEELGAAGQDIGSLSKKFDEGMNMASIIISIIPIMIVYPFVQKYFSKGIMLGAVKG</sequence>
<dbReference type="InterPro" id="IPR000515">
    <property type="entry name" value="MetI-like"/>
</dbReference>
<keyword evidence="3" id="KW-1003">Cell membrane</keyword>
<dbReference type="SUPFAM" id="SSF161098">
    <property type="entry name" value="MetI-like"/>
    <property type="match status" value="1"/>
</dbReference>
<dbReference type="AlphaFoldDB" id="A0A9D5M4E9"/>
<dbReference type="PANTHER" id="PTHR43744">
    <property type="entry name" value="ABC TRANSPORTER PERMEASE PROTEIN MG189-RELATED-RELATED"/>
    <property type="match status" value="1"/>
</dbReference>
<keyword evidence="6 7" id="KW-0472">Membrane</keyword>
<dbReference type="Pfam" id="PF00528">
    <property type="entry name" value="BPD_transp_1"/>
    <property type="match status" value="1"/>
</dbReference>
<evidence type="ECO:0000313" key="9">
    <source>
        <dbReference type="EMBL" id="MBE5040514.1"/>
    </source>
</evidence>
<evidence type="ECO:0000256" key="6">
    <source>
        <dbReference type="ARBA" id="ARBA00023136"/>
    </source>
</evidence>
<keyword evidence="5 7" id="KW-1133">Transmembrane helix</keyword>
<dbReference type="GO" id="GO:0005886">
    <property type="term" value="C:plasma membrane"/>
    <property type="evidence" value="ECO:0007669"/>
    <property type="project" value="UniProtKB-SubCell"/>
</dbReference>
<organism evidence="9 10">
    <name type="scientific">Ructibacterium gallinarum</name>
    <dbReference type="NCBI Taxonomy" id="2779355"/>
    <lineage>
        <taxon>Bacteria</taxon>
        <taxon>Bacillati</taxon>
        <taxon>Bacillota</taxon>
        <taxon>Clostridia</taxon>
        <taxon>Eubacteriales</taxon>
        <taxon>Oscillospiraceae</taxon>
        <taxon>Ructibacterium</taxon>
    </lineage>
</organism>
<dbReference type="RefSeq" id="WP_226393067.1">
    <property type="nucleotide sequence ID" value="NZ_JADCKB010000017.1"/>
</dbReference>
<gene>
    <name evidence="9" type="ORF">INF28_08585</name>
</gene>
<accession>A0A9D5M4E9</accession>
<dbReference type="InterPro" id="IPR035906">
    <property type="entry name" value="MetI-like_sf"/>
</dbReference>
<evidence type="ECO:0000256" key="5">
    <source>
        <dbReference type="ARBA" id="ARBA00022989"/>
    </source>
</evidence>
<feature type="domain" description="ABC transmembrane type-1" evidence="8">
    <location>
        <begin position="71"/>
        <end position="276"/>
    </location>
</feature>
<protein>
    <submittedName>
        <fullName evidence="9">Carbohydrate ABC transporter permease</fullName>
    </submittedName>
</protein>
<keyword evidence="4 7" id="KW-0812">Transmembrane</keyword>
<keyword evidence="2 7" id="KW-0813">Transport</keyword>
<dbReference type="EMBL" id="JADCKB010000017">
    <property type="protein sequence ID" value="MBE5040514.1"/>
    <property type="molecule type" value="Genomic_DNA"/>
</dbReference>
<evidence type="ECO:0000256" key="3">
    <source>
        <dbReference type="ARBA" id="ARBA00022475"/>
    </source>
</evidence>
<evidence type="ECO:0000313" key="10">
    <source>
        <dbReference type="Proteomes" id="UP000806542"/>
    </source>
</evidence>
<feature type="transmembrane region" description="Helical" evidence="7">
    <location>
        <begin position="257"/>
        <end position="276"/>
    </location>
</feature>
<dbReference type="PROSITE" id="PS50928">
    <property type="entry name" value="ABC_TM1"/>
    <property type="match status" value="1"/>
</dbReference>
<feature type="transmembrane region" description="Helical" evidence="7">
    <location>
        <begin position="137"/>
        <end position="158"/>
    </location>
</feature>
<feature type="transmembrane region" description="Helical" evidence="7">
    <location>
        <begin position="7"/>
        <end position="31"/>
    </location>
</feature>
<evidence type="ECO:0000256" key="7">
    <source>
        <dbReference type="RuleBase" id="RU363032"/>
    </source>
</evidence>
<comment type="similarity">
    <text evidence="7">Belongs to the binding-protein-dependent transport system permease family.</text>
</comment>
<evidence type="ECO:0000256" key="2">
    <source>
        <dbReference type="ARBA" id="ARBA00022448"/>
    </source>
</evidence>
<proteinExistence type="inferred from homology"/>
<comment type="subcellular location">
    <subcellularLocation>
        <location evidence="1 7">Cell membrane</location>
        <topology evidence="1 7">Multi-pass membrane protein</topology>
    </subcellularLocation>
</comment>
<evidence type="ECO:0000256" key="4">
    <source>
        <dbReference type="ARBA" id="ARBA00022692"/>
    </source>
</evidence>
<reference evidence="9" key="1">
    <citation type="submission" date="2020-10" db="EMBL/GenBank/DDBJ databases">
        <title>ChiBAC.</title>
        <authorList>
            <person name="Zenner C."/>
            <person name="Hitch T.C.A."/>
            <person name="Clavel T."/>
        </authorList>
    </citation>
    <scope>NUCLEOTIDE SEQUENCE</scope>
    <source>
        <strain evidence="9">DSM 107454</strain>
    </source>
</reference>
<dbReference type="GO" id="GO:0055085">
    <property type="term" value="P:transmembrane transport"/>
    <property type="evidence" value="ECO:0007669"/>
    <property type="project" value="InterPro"/>
</dbReference>
<evidence type="ECO:0000256" key="1">
    <source>
        <dbReference type="ARBA" id="ARBA00004651"/>
    </source>
</evidence>
<keyword evidence="10" id="KW-1185">Reference proteome</keyword>
<name>A0A9D5M4E9_9FIRM</name>
<dbReference type="Proteomes" id="UP000806542">
    <property type="component" value="Unassembled WGS sequence"/>
</dbReference>